<organism evidence="6 7">
    <name type="scientific">Anaerosalibacter massiliensis</name>
    <dbReference type="NCBI Taxonomy" id="1347392"/>
    <lineage>
        <taxon>Bacteria</taxon>
        <taxon>Bacillati</taxon>
        <taxon>Bacillota</taxon>
        <taxon>Tissierellia</taxon>
        <taxon>Tissierellales</taxon>
        <taxon>Sporanaerobacteraceae</taxon>
        <taxon>Anaerosalibacter</taxon>
    </lineage>
</organism>
<keyword evidence="2" id="KW-0808">Transferase</keyword>
<feature type="domain" description="DNA methylase N-4/N-6" evidence="5">
    <location>
        <begin position="34"/>
        <end position="178"/>
    </location>
</feature>
<name>A0A9X2S6I3_9FIRM</name>
<accession>A0A9X2S6I3</accession>
<dbReference type="AlphaFoldDB" id="A0A9X2S6I3"/>
<dbReference type="GO" id="GO:0016423">
    <property type="term" value="F:tRNA (guanine) methyltransferase activity"/>
    <property type="evidence" value="ECO:0007669"/>
    <property type="project" value="TreeGrafter"/>
</dbReference>
<gene>
    <name evidence="6" type="ORF">NSA23_05905</name>
</gene>
<proteinExistence type="inferred from homology"/>
<evidence type="ECO:0000313" key="6">
    <source>
        <dbReference type="EMBL" id="MCR2043652.1"/>
    </source>
</evidence>
<dbReference type="Proteomes" id="UP001142078">
    <property type="component" value="Unassembled WGS sequence"/>
</dbReference>
<evidence type="ECO:0000313" key="7">
    <source>
        <dbReference type="Proteomes" id="UP001142078"/>
    </source>
</evidence>
<dbReference type="PANTHER" id="PTHR14911:SF13">
    <property type="entry name" value="TRNA (GUANINE(6)-N2)-METHYLTRANSFERASE THUMP3"/>
    <property type="match status" value="1"/>
</dbReference>
<dbReference type="GO" id="GO:0009307">
    <property type="term" value="P:DNA restriction-modification system"/>
    <property type="evidence" value="ECO:0007669"/>
    <property type="project" value="UniProtKB-KW"/>
</dbReference>
<keyword evidence="1 6" id="KW-0489">Methyltransferase</keyword>
<dbReference type="PANTHER" id="PTHR14911">
    <property type="entry name" value="THUMP DOMAIN-CONTAINING"/>
    <property type="match status" value="1"/>
</dbReference>
<dbReference type="CDD" id="cd02440">
    <property type="entry name" value="AdoMet_MTases"/>
    <property type="match status" value="1"/>
</dbReference>
<comment type="similarity">
    <text evidence="4">Belongs to the N(4)/N(6)-methyltransferase family.</text>
</comment>
<dbReference type="EC" id="2.1.1.-" evidence="4"/>
<dbReference type="GO" id="GO:0003677">
    <property type="term" value="F:DNA binding"/>
    <property type="evidence" value="ECO:0007669"/>
    <property type="project" value="InterPro"/>
</dbReference>
<reference evidence="6" key="1">
    <citation type="submission" date="2022-07" db="EMBL/GenBank/DDBJ databases">
        <title>Enhanced cultured diversity of the mouse gut microbiota enables custom-made synthetic communities.</title>
        <authorList>
            <person name="Afrizal A."/>
        </authorList>
    </citation>
    <scope>NUCLEOTIDE SEQUENCE</scope>
    <source>
        <strain evidence="6">DSM 29482</strain>
    </source>
</reference>
<evidence type="ECO:0000256" key="1">
    <source>
        <dbReference type="ARBA" id="ARBA00022603"/>
    </source>
</evidence>
<dbReference type="InterPro" id="IPR002941">
    <property type="entry name" value="DNA_methylase_N4/N6"/>
</dbReference>
<dbReference type="GO" id="GO:0030488">
    <property type="term" value="P:tRNA methylation"/>
    <property type="evidence" value="ECO:0007669"/>
    <property type="project" value="TreeGrafter"/>
</dbReference>
<keyword evidence="3" id="KW-0680">Restriction system</keyword>
<evidence type="ECO:0000256" key="2">
    <source>
        <dbReference type="ARBA" id="ARBA00022679"/>
    </source>
</evidence>
<dbReference type="PRINTS" id="PR00508">
    <property type="entry name" value="S21N4MTFRASE"/>
</dbReference>
<dbReference type="GO" id="GO:0008170">
    <property type="term" value="F:N-methyltransferase activity"/>
    <property type="evidence" value="ECO:0007669"/>
    <property type="project" value="InterPro"/>
</dbReference>
<evidence type="ECO:0000256" key="4">
    <source>
        <dbReference type="RuleBase" id="RU362026"/>
    </source>
</evidence>
<comment type="caution">
    <text evidence="6">The sequence shown here is derived from an EMBL/GenBank/DDBJ whole genome shotgun (WGS) entry which is preliminary data.</text>
</comment>
<evidence type="ECO:0000256" key="3">
    <source>
        <dbReference type="ARBA" id="ARBA00022747"/>
    </source>
</evidence>
<dbReference type="EMBL" id="JANJZL010000003">
    <property type="protein sequence ID" value="MCR2043652.1"/>
    <property type="molecule type" value="Genomic_DNA"/>
</dbReference>
<dbReference type="Pfam" id="PF01555">
    <property type="entry name" value="N6_N4_Mtase"/>
    <property type="match status" value="2"/>
</dbReference>
<keyword evidence="7" id="KW-1185">Reference proteome</keyword>
<dbReference type="InterPro" id="IPR001091">
    <property type="entry name" value="RM_Methyltransferase"/>
</dbReference>
<feature type="domain" description="DNA methylase N-4/N-6" evidence="5">
    <location>
        <begin position="208"/>
        <end position="334"/>
    </location>
</feature>
<dbReference type="Gene3D" id="3.40.50.150">
    <property type="entry name" value="Vaccinia Virus protein VP39"/>
    <property type="match status" value="2"/>
</dbReference>
<evidence type="ECO:0000259" key="5">
    <source>
        <dbReference type="Pfam" id="PF01555"/>
    </source>
</evidence>
<dbReference type="SUPFAM" id="SSF53335">
    <property type="entry name" value="S-adenosyl-L-methionine-dependent methyltransferases"/>
    <property type="match status" value="2"/>
</dbReference>
<dbReference type="InterPro" id="IPR029063">
    <property type="entry name" value="SAM-dependent_MTases_sf"/>
</dbReference>
<protein>
    <recommendedName>
        <fullName evidence="4">Methyltransferase</fullName>
        <ecNumber evidence="4">2.1.1.-</ecNumber>
    </recommendedName>
</protein>
<sequence>MKKIMAKKFKCLFCSEKLYKNKYLSHLKDNHRHNYNSLLKEILKLNNAGYTIKEIENHIPLPEGLISVQLKYLSKNKKNYNIREPLKVDSWAPENFALEATTVWSFPERGKWATHNGKYRGNWSPYIPRNIILRYSEENDTVLDQFLGSGTTLIETKLLKRRGIGVDINSETVKLSKENLRFNKNKEYQPIIYNADARNLNFISDNSIDLICTHPPYANIIKYSKNINGDLSHLNIDKFIIEIRKVAEESFRVLKNNRYCAILIGDTRKDKHIIPLGFKVMEEFLNAGFVLKETIIKEQHNCKATGFWYNKSLQYNFLLIAHEYLFVFRKNCNY</sequence>